<dbReference type="CDD" id="cd03357">
    <property type="entry name" value="LbH_MAT_GAT"/>
    <property type="match status" value="1"/>
</dbReference>
<evidence type="ECO:0000256" key="4">
    <source>
        <dbReference type="SAM" id="MobiDB-lite"/>
    </source>
</evidence>
<comment type="similarity">
    <text evidence="1">Belongs to the transferase hexapeptide repeat family.</text>
</comment>
<dbReference type="EMBL" id="BKCJ010000001">
    <property type="protein sequence ID" value="GEU28126.1"/>
    <property type="molecule type" value="Genomic_DNA"/>
</dbReference>
<dbReference type="Pfam" id="PF00132">
    <property type="entry name" value="Hexapep"/>
    <property type="match status" value="1"/>
</dbReference>
<dbReference type="PANTHER" id="PTHR23416">
    <property type="entry name" value="SIALIC ACID SYNTHASE-RELATED"/>
    <property type="match status" value="1"/>
</dbReference>
<feature type="compositionally biased region" description="Low complexity" evidence="4">
    <location>
        <begin position="1899"/>
        <end position="1909"/>
    </location>
</feature>
<feature type="region of interest" description="Disordered" evidence="4">
    <location>
        <begin position="1873"/>
        <end position="1948"/>
    </location>
</feature>
<keyword evidence="3" id="KW-0012">Acyltransferase</keyword>
<dbReference type="GO" id="GO:0005829">
    <property type="term" value="C:cytosol"/>
    <property type="evidence" value="ECO:0007669"/>
    <property type="project" value="TreeGrafter"/>
</dbReference>
<feature type="compositionally biased region" description="Basic residues" evidence="4">
    <location>
        <begin position="1362"/>
        <end position="1374"/>
    </location>
</feature>
<reference evidence="6" key="1">
    <citation type="journal article" date="2019" name="Sci. Rep.">
        <title>Draft genome of Tanacetum cinerariifolium, the natural source of mosquito coil.</title>
        <authorList>
            <person name="Yamashiro T."/>
            <person name="Shiraishi A."/>
            <person name="Satake H."/>
            <person name="Nakayama K."/>
        </authorList>
    </citation>
    <scope>NUCLEOTIDE SEQUENCE</scope>
</reference>
<keyword evidence="2 6" id="KW-0808">Transferase</keyword>
<dbReference type="Gene3D" id="2.160.10.10">
    <property type="entry name" value="Hexapeptide repeat proteins"/>
    <property type="match status" value="1"/>
</dbReference>
<dbReference type="PROSITE" id="PS00101">
    <property type="entry name" value="HEXAPEP_TRANSFERASES"/>
    <property type="match status" value="1"/>
</dbReference>
<organism evidence="6">
    <name type="scientific">Tanacetum cinerariifolium</name>
    <name type="common">Dalmatian daisy</name>
    <name type="synonym">Chrysanthemum cinerariifolium</name>
    <dbReference type="NCBI Taxonomy" id="118510"/>
    <lineage>
        <taxon>Eukaryota</taxon>
        <taxon>Viridiplantae</taxon>
        <taxon>Streptophyta</taxon>
        <taxon>Embryophyta</taxon>
        <taxon>Tracheophyta</taxon>
        <taxon>Spermatophyta</taxon>
        <taxon>Magnoliopsida</taxon>
        <taxon>eudicotyledons</taxon>
        <taxon>Gunneridae</taxon>
        <taxon>Pentapetalae</taxon>
        <taxon>asterids</taxon>
        <taxon>campanulids</taxon>
        <taxon>Asterales</taxon>
        <taxon>Asteraceae</taxon>
        <taxon>Asteroideae</taxon>
        <taxon>Anthemideae</taxon>
        <taxon>Anthemidinae</taxon>
        <taxon>Tanacetum</taxon>
    </lineage>
</organism>
<dbReference type="GO" id="GO:0016407">
    <property type="term" value="F:acetyltransferase activity"/>
    <property type="evidence" value="ECO:0007669"/>
    <property type="project" value="InterPro"/>
</dbReference>
<feature type="compositionally biased region" description="Gly residues" evidence="4">
    <location>
        <begin position="1926"/>
        <end position="1943"/>
    </location>
</feature>
<proteinExistence type="inferred from homology"/>
<dbReference type="FunFam" id="2.160.10.10:FF:000025">
    <property type="entry name" value="Hexapeptide-repeat containing-acetyltransferase"/>
    <property type="match status" value="1"/>
</dbReference>
<name>A0A699GLL3_TANCI</name>
<dbReference type="SMART" id="SM01266">
    <property type="entry name" value="Mac"/>
    <property type="match status" value="1"/>
</dbReference>
<dbReference type="InterPro" id="IPR018357">
    <property type="entry name" value="Hexapep_transf_CS"/>
</dbReference>
<dbReference type="PANTHER" id="PTHR23416:SF23">
    <property type="entry name" value="ACETYLTRANSFERASE C18B11.09C-RELATED"/>
    <property type="match status" value="1"/>
</dbReference>
<feature type="compositionally biased region" description="Basic residues" evidence="4">
    <location>
        <begin position="1879"/>
        <end position="1895"/>
    </location>
</feature>
<dbReference type="InterPro" id="IPR024688">
    <property type="entry name" value="Mac_dom"/>
</dbReference>
<comment type="caution">
    <text evidence="6">The sequence shown here is derived from an EMBL/GenBank/DDBJ whole genome shotgun (WGS) entry which is preliminary data.</text>
</comment>
<dbReference type="SUPFAM" id="SSF51161">
    <property type="entry name" value="Trimeric LpxA-like enzymes"/>
    <property type="match status" value="1"/>
</dbReference>
<feature type="compositionally biased region" description="Polar residues" evidence="4">
    <location>
        <begin position="32"/>
        <end position="46"/>
    </location>
</feature>
<evidence type="ECO:0000256" key="1">
    <source>
        <dbReference type="ARBA" id="ARBA00007274"/>
    </source>
</evidence>
<evidence type="ECO:0000256" key="2">
    <source>
        <dbReference type="ARBA" id="ARBA00022679"/>
    </source>
</evidence>
<feature type="region of interest" description="Disordered" evidence="4">
    <location>
        <begin position="1351"/>
        <end position="1374"/>
    </location>
</feature>
<evidence type="ECO:0000313" key="6">
    <source>
        <dbReference type="EMBL" id="GEU28126.1"/>
    </source>
</evidence>
<dbReference type="InterPro" id="IPR011004">
    <property type="entry name" value="Trimer_LpxA-like_sf"/>
</dbReference>
<dbReference type="Pfam" id="PF12464">
    <property type="entry name" value="Mac"/>
    <property type="match status" value="1"/>
</dbReference>
<evidence type="ECO:0000259" key="5">
    <source>
        <dbReference type="SMART" id="SM01266"/>
    </source>
</evidence>
<dbReference type="GO" id="GO:0008374">
    <property type="term" value="F:O-acyltransferase activity"/>
    <property type="evidence" value="ECO:0007669"/>
    <property type="project" value="TreeGrafter"/>
</dbReference>
<feature type="region of interest" description="Disordered" evidence="4">
    <location>
        <begin position="1320"/>
        <end position="1339"/>
    </location>
</feature>
<sequence length="2193" mass="232599">MQQLGDAADQCQMVLRKRLRHAAVPSPRRAVMQSTIRGQAPASASNRGEPCLCLSPGKVLPALLPEDQRQVDQAHRARADGRRCRRGSAVGQHGRAGRQVHLVQGARAACGGAQRRQHQAVGAARDIEAHVARRCHRQGTDRDQRAVVGRILQHQAGAGRIDIEQLGGRGACNTVGIGGGRHAIGGDRAVGGGGARVDIDAQALARVADHAQAVRHGVEVDRECRARNGRVGRRRVGSIGRQRGLDRDRAGGRIDGHETCRRRQAVQQAVLGPHVDAQQALAGGQAADGDVGVERIRGGGLERDQAVVVGQPVGDGGDGRGQGDAAQLFGDAHGSHQRGNGAGGRIGGRRQIHAVQIARAAHRHDGVAHIGAGIDVEAGHGSGRDAQRQRAGQGAGVGRILRVQRAVGSVDHEQRGAGGARKTVGVRGGRDGRIGRAAVDGAIGGGGARVHVDAQALARVADDAQAVGDRVEIDAEVGACQRRVRRRGVGGIGRQRGLDGGRAGGAVQGVDAAGAAHAVQQAVGGTHVDAHQVFACLQAGHGGRGADGARRGAVEREQLIAGSEDEHQRVDRAQVFFLQRARCRAQAQAVHHGVVARLGQVFLGGVQLALGIEHVDIDAHAHLVAQLVGVERGLARHFRRFQRLHLRQAAVHAQERHAGVLSCQPLVRFQVVAGLVFQRDRFAHLAGDGKAAEDRHGPGHANGVILLHAVRGGAGAAGGRGQVQRGHVAGAVARNFALGNFQLQLRRDHGEILPFGRAHPRIDGGRFRRGDGHARAQRGQFAGRLAGDDLQGRAFIVEIGNRGKLLRHHQVVRGLRLVGVGNGLRAHFEVALGRGQLLGGGRLLRLGGGEVVLRGQHVEVCLRHARDQVLARLGKRGLRDGLRQLALLVGLPGGPVEQRLAQRHRVAVDVVIRVLARDDARHAAHRTELAFVERTEVAVVAGIAPLGRDERQQAGAALRRASAACAPAAPKVIKALDSSTAIRGLCICISPLESSKLIESDTAPAAPDTAGACASCFSILCHRAVDLQRPGMDAARQVDRLAEAVTLEECRHVQAACAVVADADDFRVFIEVVETRRDGIHRNLHRAVDMAELEGRRLVGQQQGFDLGLEQRARVVAGFAGTGDQLRLHGRRLADDDGQAAADLDQLEQRFRQFRQRARHHDHVERCAGRPALRAIAQLHGDIGHAVGGQVLLGQGLERRRDFDGRHVTRAVAQQRSHVAGTGADFQDRLMLLDVDVLQQARFDLREQHVFAAWQRNFGIDKRQRLVGGRHEILALDHMQQVQHLGVEDVPWADLLFDHVEAGLFNIHLKTRLGKLAGGTGTGLRSRHGQAGQGGGDKSVHVGVRIDGRHLAGGHEGLGPHHEHHHGRHQHRRHDVRIDGAELAAGDAAHQHAVDQPGAARDHFLVVKMRQFREVIPFREHELGNPGQLRGAALGPPPHQQHAHQLGAMAVEAGRILLRFADGLDDGAAHDGLEQFFLVCEVQVQRALGHAGAAGHVFEAGGGIAAFDKLVERRRQQFLRPRILAPLPAGLGVLKGLHGWMRSTGGATINCYLLPLAMARRNLQRLVFHAAAARTVDHGAAVRDPSTDVLHAAQGVGCAVRHQRGRAEVAVGAGQRCHPVYPGHVGPAAAGRGCRAALCAGNPERGCRHPAVGHAVAAPGARDGCDPQAAVAHHHRAGRGGRFYALAAQHRHLHCLRHLGRAGAGAADKRARQPLGTVPGAGDLRRAGAADLVAFRAAAAAAKRQRGQDVVLGQFPAQGRAERLVPGRRRRTGDHSDCPVESAWCVGGLAPRALFRAAPADRADRAAGRRARLQLPGQTDLYQPPVRVAGAAIDDAGSTGRDGGPEKTGTARHCRAGGGRRQFARVEQVLHAGDGRLAHPGRHRGRPRATGRRHDRAAQRAQRAAQILRCQRRPVPGHAVHSGTVSGAGPGGPSLHGQPGGAGHCCSRHQAGARRHGLAPPRMADDAPRMDVRPAQHRAQRGGGLTQAGRLVRSHRHQARSVRVGAATGAAPVGGGKMLAGELYTAVDDELQADQAAARQWMERYNRSTGLSPQQHTDLLHQGLGAVGDNCVIRPPFHIDYGYNITIGSGVFMNFNCVILDVVKVEIGDGTQIGPGVQILTADHPRDPAVRAQGLEFGRPIRIGKNVWIGAGALIMPGVTIGDDALIGAGSVVTRDVAAGVTVMGNPARPRGA</sequence>
<dbReference type="InterPro" id="IPR001451">
    <property type="entry name" value="Hexapep"/>
</dbReference>
<feature type="region of interest" description="Disordered" evidence="4">
    <location>
        <begin position="1836"/>
        <end position="1858"/>
    </location>
</feature>
<evidence type="ECO:0000256" key="3">
    <source>
        <dbReference type="ARBA" id="ARBA00023315"/>
    </source>
</evidence>
<accession>A0A699GLL3</accession>
<gene>
    <name evidence="6" type="ORF">Tci_000104</name>
</gene>
<dbReference type="InterPro" id="IPR051159">
    <property type="entry name" value="Hexapeptide_acetyltransf"/>
</dbReference>
<protein>
    <submittedName>
        <fullName evidence="6">Maltose O-acetyltransferase</fullName>
    </submittedName>
</protein>
<feature type="domain" description="Maltose/galactoside acetyltransferase" evidence="5">
    <location>
        <begin position="2017"/>
        <end position="2069"/>
    </location>
</feature>
<feature type="region of interest" description="Disordered" evidence="4">
    <location>
        <begin position="25"/>
        <end position="48"/>
    </location>
</feature>